<evidence type="ECO:0000256" key="1">
    <source>
        <dbReference type="SAM" id="MobiDB-lite"/>
    </source>
</evidence>
<dbReference type="Pfam" id="PF06677">
    <property type="entry name" value="Auto_anti-p27"/>
    <property type="match status" value="2"/>
</dbReference>
<dbReference type="Proteomes" id="UP000015241">
    <property type="component" value="Unassembled WGS sequence"/>
</dbReference>
<evidence type="ECO:0000313" key="2">
    <source>
        <dbReference type="EMBL" id="EPS95377.1"/>
    </source>
</evidence>
<dbReference type="STRING" id="743788.S8DRT2"/>
<dbReference type="AlphaFoldDB" id="S8DRT2"/>
<name>S8DRT2_FOMSC</name>
<dbReference type="InterPro" id="IPR009563">
    <property type="entry name" value="SSSCA1"/>
</dbReference>
<feature type="compositionally biased region" description="Low complexity" evidence="1">
    <location>
        <begin position="86"/>
        <end position="103"/>
    </location>
</feature>
<sequence>MSTAIDVSGKLGEYMLKGWVLTDKSCPKCSRVPLMRSPSGPTVHFCANCDAAPGTSTASSSRSGPDIPERAAPIRNNPTTLDEKSSVGSTSSATPSRTSTPPTEVSQALSSPTFAPPMDMAEVLRRRQQSDTASAEIGRRMLKGWAMLADECPNPTCYGIPLVRPPKPGGQKDPRKECVVCGAVYIYENDAPGAHLVPLQPSPNTSAGLSTLLPQPPPAPVPVPAWRPISAPRLDLHASTSVARAGEEDRVQRNIVLPPASGSHLAVQESVQSLELALHVLSGRVTVLSNGTTLETALIAQTADAMSKVAQALAQVRQLQ</sequence>
<accession>S8DRT2</accession>
<keyword evidence="3" id="KW-1185">Reference proteome</keyword>
<dbReference type="HOGENOM" id="CLU_069689_0_0_1"/>
<organism evidence="2 3">
    <name type="scientific">Fomitopsis schrenkii</name>
    <name type="common">Brown rot fungus</name>
    <dbReference type="NCBI Taxonomy" id="2126942"/>
    <lineage>
        <taxon>Eukaryota</taxon>
        <taxon>Fungi</taxon>
        <taxon>Dikarya</taxon>
        <taxon>Basidiomycota</taxon>
        <taxon>Agaricomycotina</taxon>
        <taxon>Agaricomycetes</taxon>
        <taxon>Polyporales</taxon>
        <taxon>Fomitopsis</taxon>
    </lineage>
</organism>
<feature type="compositionally biased region" description="Polar residues" evidence="1">
    <location>
        <begin position="104"/>
        <end position="113"/>
    </location>
</feature>
<dbReference type="InterPro" id="IPR051888">
    <property type="entry name" value="UPF0148_domain"/>
</dbReference>
<evidence type="ECO:0000313" key="3">
    <source>
        <dbReference type="Proteomes" id="UP000015241"/>
    </source>
</evidence>
<dbReference type="PANTHER" id="PTHR16537">
    <property type="entry name" value="SJOEGREN SYNDROME/SCLERODERMA AUTOANTIGEN 1"/>
    <property type="match status" value="1"/>
</dbReference>
<protein>
    <submittedName>
        <fullName evidence="2">Uncharacterized protein</fullName>
    </submittedName>
</protein>
<gene>
    <name evidence="2" type="ORF">FOMPIDRAFT_1132570</name>
</gene>
<dbReference type="InParanoid" id="S8DRT2"/>
<dbReference type="OrthoDB" id="28939at2759"/>
<dbReference type="eggNOG" id="ENOG502S87J">
    <property type="taxonomic scope" value="Eukaryota"/>
</dbReference>
<dbReference type="PANTHER" id="PTHR16537:SF1">
    <property type="entry name" value="PROTEIN ZNRD2"/>
    <property type="match status" value="1"/>
</dbReference>
<feature type="region of interest" description="Disordered" evidence="1">
    <location>
        <begin position="52"/>
        <end position="116"/>
    </location>
</feature>
<reference evidence="2 3" key="1">
    <citation type="journal article" date="2012" name="Science">
        <title>The Paleozoic origin of enzymatic lignin decomposition reconstructed from 31 fungal genomes.</title>
        <authorList>
            <person name="Floudas D."/>
            <person name="Binder M."/>
            <person name="Riley R."/>
            <person name="Barry K."/>
            <person name="Blanchette R.A."/>
            <person name="Henrissat B."/>
            <person name="Martinez A.T."/>
            <person name="Otillar R."/>
            <person name="Spatafora J.W."/>
            <person name="Yadav J.S."/>
            <person name="Aerts A."/>
            <person name="Benoit I."/>
            <person name="Boyd A."/>
            <person name="Carlson A."/>
            <person name="Copeland A."/>
            <person name="Coutinho P.M."/>
            <person name="de Vries R.P."/>
            <person name="Ferreira P."/>
            <person name="Findley K."/>
            <person name="Foster B."/>
            <person name="Gaskell J."/>
            <person name="Glotzer D."/>
            <person name="Gorecki P."/>
            <person name="Heitman J."/>
            <person name="Hesse C."/>
            <person name="Hori C."/>
            <person name="Igarashi K."/>
            <person name="Jurgens J.A."/>
            <person name="Kallen N."/>
            <person name="Kersten P."/>
            <person name="Kohler A."/>
            <person name="Kuees U."/>
            <person name="Kumar T.K.A."/>
            <person name="Kuo A."/>
            <person name="LaButti K."/>
            <person name="Larrondo L.F."/>
            <person name="Lindquist E."/>
            <person name="Ling A."/>
            <person name="Lombard V."/>
            <person name="Lucas S."/>
            <person name="Lundell T."/>
            <person name="Martin R."/>
            <person name="McLaughlin D.J."/>
            <person name="Morgenstern I."/>
            <person name="Morin E."/>
            <person name="Murat C."/>
            <person name="Nagy L.G."/>
            <person name="Nolan M."/>
            <person name="Ohm R.A."/>
            <person name="Patyshakuliyeva A."/>
            <person name="Rokas A."/>
            <person name="Ruiz-Duenas F.J."/>
            <person name="Sabat G."/>
            <person name="Salamov A."/>
            <person name="Samejima M."/>
            <person name="Schmutz J."/>
            <person name="Slot J.C."/>
            <person name="St John F."/>
            <person name="Stenlid J."/>
            <person name="Sun H."/>
            <person name="Sun S."/>
            <person name="Syed K."/>
            <person name="Tsang A."/>
            <person name="Wiebenga A."/>
            <person name="Young D."/>
            <person name="Pisabarro A."/>
            <person name="Eastwood D.C."/>
            <person name="Martin F."/>
            <person name="Cullen D."/>
            <person name="Grigoriev I.V."/>
            <person name="Hibbett D.S."/>
        </authorList>
    </citation>
    <scope>NUCLEOTIDE SEQUENCE</scope>
    <source>
        <strain evidence="3">FP-58527</strain>
    </source>
</reference>
<dbReference type="EMBL" id="KE504209">
    <property type="protein sequence ID" value="EPS95377.1"/>
    <property type="molecule type" value="Genomic_DNA"/>
</dbReference>
<proteinExistence type="predicted"/>
<feature type="compositionally biased region" description="Polar residues" evidence="1">
    <location>
        <begin position="54"/>
        <end position="63"/>
    </location>
</feature>